<dbReference type="Proteomes" id="UP000077069">
    <property type="component" value="Unassembled WGS sequence"/>
</dbReference>
<dbReference type="PANTHER" id="PTHR34144">
    <property type="entry name" value="CHROMOSOME 8, WHOLE GENOME SHOTGUN SEQUENCE"/>
    <property type="match status" value="1"/>
</dbReference>
<dbReference type="EMBL" id="KV441563">
    <property type="protein sequence ID" value="OAF99010.1"/>
    <property type="molecule type" value="Genomic_DNA"/>
</dbReference>
<evidence type="ECO:0000313" key="1">
    <source>
        <dbReference type="EMBL" id="OAF99010.1"/>
    </source>
</evidence>
<dbReference type="RefSeq" id="XP_018029376.1">
    <property type="nucleotide sequence ID" value="XM_018179741.1"/>
</dbReference>
<sequence length="396" mass="45205">MRSILPPKKGNPDLLKVVPSYTKAIFDPHDNTFERLDCPLTASLSERYAYLQTPPSSSRRKYFFALDLYQIADILPQLMGSIMQAISFLGPHNCVLSIVEGRSTDGTYEILRSLAPQLEALGVPYFLQESGLSPQRANPERIVLLAELRNLALRDLYERPDSYAPDTTIVFSNDVYMCAEDILETVHQRLFQKAHMTCGMDWANSSNPELPRLYDTWIARSMTGDTFYKDMFDWDKGFFPDDPATLARWNKSLPVQVFSCWNGIVAITAEPFMDGTLRFRGVEGADREKKDEECYQGEPNHLTKDMWYLGYSRIATIPTITTAYTYWDARSTRERRGSVAQHVLLLNGTAEETITWQKEPPRQFHCIPAGRDPEWVPWDQGCAAIYGTRRPALEVS</sequence>
<dbReference type="InParanoid" id="A0A177BVK8"/>
<keyword evidence="2" id="KW-1185">Reference proteome</keyword>
<dbReference type="InterPro" id="IPR021047">
    <property type="entry name" value="Mannosyltransferase_CMT1"/>
</dbReference>
<proteinExistence type="predicted"/>
<reference evidence="1 2" key="1">
    <citation type="submission" date="2016-05" db="EMBL/GenBank/DDBJ databases">
        <title>Comparative analysis of secretome profiles of manganese(II)-oxidizing ascomycete fungi.</title>
        <authorList>
            <consortium name="DOE Joint Genome Institute"/>
            <person name="Zeiner C.A."/>
            <person name="Purvine S.O."/>
            <person name="Zink E.M."/>
            <person name="Wu S."/>
            <person name="Pasa-Tolic L."/>
            <person name="Chaput D.L."/>
            <person name="Haridas S."/>
            <person name="Grigoriev I.V."/>
            <person name="Santelli C.M."/>
            <person name="Hansel C.M."/>
        </authorList>
    </citation>
    <scope>NUCLEOTIDE SEQUENCE [LARGE SCALE GENOMIC DNA]</scope>
    <source>
        <strain evidence="1 2">AP3s5-JAC2a</strain>
    </source>
</reference>
<dbReference type="GeneID" id="28763227"/>
<evidence type="ECO:0000313" key="2">
    <source>
        <dbReference type="Proteomes" id="UP000077069"/>
    </source>
</evidence>
<dbReference type="PANTHER" id="PTHR34144:SF5">
    <property type="entry name" value="ALPHA-1,3-MANNOSYLTRANSFERASE CMT1"/>
    <property type="match status" value="1"/>
</dbReference>
<name>A0A177BVK8_9PLEO</name>
<protein>
    <recommendedName>
        <fullName evidence="3">Alpha-1,3-mannosyltransferase CMT1</fullName>
    </recommendedName>
</protein>
<dbReference type="Pfam" id="PF11735">
    <property type="entry name" value="CAP59_mtransfer"/>
    <property type="match status" value="1"/>
</dbReference>
<dbReference type="AlphaFoldDB" id="A0A177BVK8"/>
<dbReference type="OrthoDB" id="262547at2759"/>
<evidence type="ECO:0008006" key="3">
    <source>
        <dbReference type="Google" id="ProtNLM"/>
    </source>
</evidence>
<accession>A0A177BVK8</accession>
<organism evidence="1 2">
    <name type="scientific">Paraphaeosphaeria sporulosa</name>
    <dbReference type="NCBI Taxonomy" id="1460663"/>
    <lineage>
        <taxon>Eukaryota</taxon>
        <taxon>Fungi</taxon>
        <taxon>Dikarya</taxon>
        <taxon>Ascomycota</taxon>
        <taxon>Pezizomycotina</taxon>
        <taxon>Dothideomycetes</taxon>
        <taxon>Pleosporomycetidae</taxon>
        <taxon>Pleosporales</taxon>
        <taxon>Massarineae</taxon>
        <taxon>Didymosphaeriaceae</taxon>
        <taxon>Paraphaeosphaeria</taxon>
    </lineage>
</organism>
<gene>
    <name evidence="1" type="ORF">CC84DRAFT_1169730</name>
</gene>